<proteinExistence type="predicted"/>
<dbReference type="InterPro" id="IPR046820">
    <property type="entry name" value="MmeI_TRD"/>
</dbReference>
<evidence type="ECO:0000259" key="1">
    <source>
        <dbReference type="Pfam" id="PF20466"/>
    </source>
</evidence>
<dbReference type="AlphaFoldDB" id="A0A418VFH6"/>
<evidence type="ECO:0000313" key="4">
    <source>
        <dbReference type="Proteomes" id="UP000286287"/>
    </source>
</evidence>
<feature type="domain" description="MmeI-like C-terminal" evidence="2">
    <location>
        <begin position="171"/>
        <end position="253"/>
    </location>
</feature>
<protein>
    <submittedName>
        <fullName evidence="3">Uncharacterized protein</fullName>
    </submittedName>
</protein>
<feature type="domain" description="MmeI-like target recognition" evidence="1">
    <location>
        <begin position="3"/>
        <end position="165"/>
    </location>
</feature>
<name>A0A418VFH6_9DEIO</name>
<reference evidence="3 4" key="1">
    <citation type="submission" date="2018-09" db="EMBL/GenBank/DDBJ databases">
        <authorList>
            <person name="Zhu H."/>
        </authorList>
    </citation>
    <scope>NUCLEOTIDE SEQUENCE [LARGE SCALE GENOMIC DNA]</scope>
    <source>
        <strain evidence="3 4">K2S05-167</strain>
    </source>
</reference>
<accession>A0A418VFH6</accession>
<evidence type="ECO:0000313" key="3">
    <source>
        <dbReference type="EMBL" id="RJF74875.1"/>
    </source>
</evidence>
<dbReference type="Pfam" id="PF20466">
    <property type="entry name" value="MmeI_TRD"/>
    <property type="match status" value="1"/>
</dbReference>
<dbReference type="EMBL" id="QYUJ01000008">
    <property type="protein sequence ID" value="RJF74875.1"/>
    <property type="molecule type" value="Genomic_DNA"/>
</dbReference>
<evidence type="ECO:0000259" key="2">
    <source>
        <dbReference type="Pfam" id="PF20467"/>
    </source>
</evidence>
<sequence length="269" mass="30572">MNDFMAAEPGAIPYIKRLLDAQDFLHGKERWCLWLVNAGPEIQKMPRVMERVRLVKATREASKSPIIRKFAEIPTLFVQRPHTGKPYLAVPCHTSERREYVPFGFMHGSTVINNALFMVPDADLLTFGIMMSRAHVDWMRLTSGRLKSDYRYNKELTYNTFPWPDRNALTPAQIATIEKAAAAVLDARLGEDGQHRGSLAEMYNPLTMSPELRKAHNTLDRAVDRLYGLKAGSTEAQRLTLLLGRYQELNPTLESQGKAPRRKKPAPRA</sequence>
<dbReference type="Pfam" id="PF20467">
    <property type="entry name" value="MmeI_C"/>
    <property type="match status" value="1"/>
</dbReference>
<gene>
    <name evidence="3" type="ORF">D3875_02460</name>
</gene>
<dbReference type="Proteomes" id="UP000286287">
    <property type="component" value="Unassembled WGS sequence"/>
</dbReference>
<dbReference type="InterPro" id="IPR046818">
    <property type="entry name" value="MmeI_C"/>
</dbReference>
<comment type="caution">
    <text evidence="3">The sequence shown here is derived from an EMBL/GenBank/DDBJ whole genome shotgun (WGS) entry which is preliminary data.</text>
</comment>
<organism evidence="3 4">
    <name type="scientific">Deinococcus cavernae</name>
    <dbReference type="NCBI Taxonomy" id="2320857"/>
    <lineage>
        <taxon>Bacteria</taxon>
        <taxon>Thermotogati</taxon>
        <taxon>Deinococcota</taxon>
        <taxon>Deinococci</taxon>
        <taxon>Deinococcales</taxon>
        <taxon>Deinococcaceae</taxon>
        <taxon>Deinococcus</taxon>
    </lineage>
</organism>
<keyword evidence="4" id="KW-1185">Reference proteome</keyword>